<dbReference type="InterPro" id="IPR032819">
    <property type="entry name" value="TruB_C"/>
</dbReference>
<comment type="similarity">
    <text evidence="2 5">Belongs to the pseudouridine synthase TruB family. Type 1 subfamily.</text>
</comment>
<comment type="function">
    <text evidence="5">Responsible for synthesis of pseudouridine from uracil-55 in the psi GC loop of transfer RNAs.</text>
</comment>
<gene>
    <name evidence="5 9" type="primary">truB</name>
    <name evidence="9" type="ORF">AWH56_017560</name>
    <name evidence="8" type="ORF">AWH56_06020</name>
</gene>
<organism evidence="8 10">
    <name type="scientific">Anaerobacillus isosaccharinicus</name>
    <dbReference type="NCBI Taxonomy" id="1532552"/>
    <lineage>
        <taxon>Bacteria</taxon>
        <taxon>Bacillati</taxon>
        <taxon>Bacillota</taxon>
        <taxon>Bacilli</taxon>
        <taxon>Bacillales</taxon>
        <taxon>Bacillaceae</taxon>
        <taxon>Anaerobacillus</taxon>
    </lineage>
</organism>
<evidence type="ECO:0000259" key="6">
    <source>
        <dbReference type="Pfam" id="PF01509"/>
    </source>
</evidence>
<dbReference type="HAMAP" id="MF_01080">
    <property type="entry name" value="TruB_bact"/>
    <property type="match status" value="1"/>
</dbReference>
<dbReference type="PANTHER" id="PTHR13767">
    <property type="entry name" value="TRNA-PSEUDOURIDINE SYNTHASE"/>
    <property type="match status" value="1"/>
</dbReference>
<evidence type="ECO:0000256" key="2">
    <source>
        <dbReference type="ARBA" id="ARBA00005642"/>
    </source>
</evidence>
<dbReference type="InterPro" id="IPR002501">
    <property type="entry name" value="PsdUridine_synth_N"/>
</dbReference>
<evidence type="ECO:0000259" key="7">
    <source>
        <dbReference type="Pfam" id="PF16198"/>
    </source>
</evidence>
<dbReference type="GO" id="GO:0031119">
    <property type="term" value="P:tRNA pseudouridine synthesis"/>
    <property type="evidence" value="ECO:0007669"/>
    <property type="project" value="UniProtKB-UniRule"/>
</dbReference>
<dbReference type="InterPro" id="IPR020103">
    <property type="entry name" value="PsdUridine_synth_cat_dom_sf"/>
</dbReference>
<keyword evidence="4 5" id="KW-0413">Isomerase</keyword>
<dbReference type="AlphaFoldDB" id="A0A1S2M966"/>
<dbReference type="EMBL" id="CP063356">
    <property type="protein sequence ID" value="QOY34519.1"/>
    <property type="molecule type" value="Genomic_DNA"/>
</dbReference>
<reference evidence="9" key="4">
    <citation type="submission" date="2020-10" db="EMBL/GenBank/DDBJ databases">
        <authorList>
            <person name="Bassil N.M."/>
            <person name="Lloyd J.R."/>
        </authorList>
    </citation>
    <scope>NUCLEOTIDE SEQUENCE</scope>
    <source>
        <strain evidence="9">NB2006</strain>
    </source>
</reference>
<dbReference type="Pfam" id="PF16198">
    <property type="entry name" value="TruB_C_2"/>
    <property type="match status" value="1"/>
</dbReference>
<dbReference type="InterPro" id="IPR014780">
    <property type="entry name" value="tRNA_psdUridine_synth_TruB"/>
</dbReference>
<dbReference type="EC" id="5.4.99.25" evidence="5"/>
<dbReference type="KEGG" id="aia:AWH56_017560"/>
<evidence type="ECO:0000313" key="8">
    <source>
        <dbReference type="EMBL" id="OIJ21080.1"/>
    </source>
</evidence>
<feature type="domain" description="tRNA pseudouridylate synthase B C-terminal" evidence="7">
    <location>
        <begin position="181"/>
        <end position="234"/>
    </location>
</feature>
<dbReference type="EMBL" id="LQXD01000057">
    <property type="protein sequence ID" value="OIJ21080.1"/>
    <property type="molecule type" value="Genomic_DNA"/>
</dbReference>
<evidence type="ECO:0000256" key="4">
    <source>
        <dbReference type="ARBA" id="ARBA00023235"/>
    </source>
</evidence>
<dbReference type="Gene3D" id="3.30.2350.10">
    <property type="entry name" value="Pseudouridine synthase"/>
    <property type="match status" value="1"/>
</dbReference>
<dbReference type="NCBIfam" id="TIGR00431">
    <property type="entry name" value="TruB"/>
    <property type="match status" value="1"/>
</dbReference>
<dbReference type="CDD" id="cd02573">
    <property type="entry name" value="PseudoU_synth_EcTruB"/>
    <property type="match status" value="1"/>
</dbReference>
<dbReference type="RefSeq" id="WP_071316261.1">
    <property type="nucleotide sequence ID" value="NZ_CP063356.2"/>
</dbReference>
<dbReference type="GO" id="GO:0160148">
    <property type="term" value="F:tRNA pseudouridine(55) synthase activity"/>
    <property type="evidence" value="ECO:0007669"/>
    <property type="project" value="UniProtKB-EC"/>
</dbReference>
<proteinExistence type="inferred from homology"/>
<dbReference type="SUPFAM" id="SSF55120">
    <property type="entry name" value="Pseudouridine synthase"/>
    <property type="match status" value="1"/>
</dbReference>
<keyword evidence="3 5" id="KW-0819">tRNA processing</keyword>
<dbReference type="GO" id="GO:1990481">
    <property type="term" value="P:mRNA pseudouridine synthesis"/>
    <property type="evidence" value="ECO:0007669"/>
    <property type="project" value="TreeGrafter"/>
</dbReference>
<dbReference type="GO" id="GO:0003723">
    <property type="term" value="F:RNA binding"/>
    <property type="evidence" value="ECO:0007669"/>
    <property type="project" value="InterPro"/>
</dbReference>
<accession>A0A1S2M966</accession>
<dbReference type="Pfam" id="PF01509">
    <property type="entry name" value="TruB_N"/>
    <property type="match status" value="1"/>
</dbReference>
<comment type="catalytic activity">
    <reaction evidence="1 5">
        <text>uridine(55) in tRNA = pseudouridine(55) in tRNA</text>
        <dbReference type="Rhea" id="RHEA:42532"/>
        <dbReference type="Rhea" id="RHEA-COMP:10101"/>
        <dbReference type="Rhea" id="RHEA-COMP:10102"/>
        <dbReference type="ChEBI" id="CHEBI:65314"/>
        <dbReference type="ChEBI" id="CHEBI:65315"/>
        <dbReference type="EC" id="5.4.99.25"/>
    </reaction>
</comment>
<dbReference type="FunFam" id="3.30.2350.10:FF:000011">
    <property type="entry name" value="tRNA pseudouridine synthase B"/>
    <property type="match status" value="1"/>
</dbReference>
<evidence type="ECO:0000313" key="10">
    <source>
        <dbReference type="Proteomes" id="UP000180175"/>
    </source>
</evidence>
<name>A0A1S2M966_9BACI</name>
<reference evidence="8 10" key="1">
    <citation type="submission" date="2016-10" db="EMBL/GenBank/DDBJ databases">
        <title>Draft genome sequences of four alkaliphilic bacteria belonging to the Anaerobacillus genus.</title>
        <authorList>
            <person name="Bassil N.M."/>
            <person name="Lloyd J.R."/>
        </authorList>
    </citation>
    <scope>NUCLEOTIDE SEQUENCE [LARGE SCALE GENOMIC DNA]</scope>
    <source>
        <strain evidence="8 10">NB2006</strain>
    </source>
</reference>
<feature type="domain" description="Pseudouridine synthase II N-terminal" evidence="6">
    <location>
        <begin position="25"/>
        <end position="180"/>
    </location>
</feature>
<reference evidence="9 10" key="2">
    <citation type="journal article" date="2017" name="Genome Announc.">
        <title>Draft Genome Sequences of Four Alkaliphilic Bacteria Belonging to the Anaerobacillus Genus.</title>
        <authorList>
            <person name="Bassil N.M."/>
            <person name="Lloyd J.R."/>
        </authorList>
    </citation>
    <scope>NUCLEOTIDE SEQUENCE [LARGE SCALE GENOMIC DNA]</scope>
    <source>
        <strain evidence="9 10">NB2006</strain>
    </source>
</reference>
<evidence type="ECO:0000256" key="3">
    <source>
        <dbReference type="ARBA" id="ARBA00022694"/>
    </source>
</evidence>
<evidence type="ECO:0000256" key="1">
    <source>
        <dbReference type="ARBA" id="ARBA00000385"/>
    </source>
</evidence>
<evidence type="ECO:0000313" key="9">
    <source>
        <dbReference type="EMBL" id="QOY34519.1"/>
    </source>
</evidence>
<evidence type="ECO:0000256" key="5">
    <source>
        <dbReference type="HAMAP-Rule" id="MF_01080"/>
    </source>
</evidence>
<protein>
    <recommendedName>
        <fullName evidence="5">tRNA pseudouridine synthase B</fullName>
        <ecNumber evidence="5">5.4.99.25</ecNumber>
    </recommendedName>
    <alternativeName>
        <fullName evidence="5">tRNA pseudouridine(55) synthase</fullName>
        <shortName evidence="5">Psi55 synthase</shortName>
    </alternativeName>
    <alternativeName>
        <fullName evidence="5">tRNA pseudouridylate synthase</fullName>
    </alternativeName>
    <alternativeName>
        <fullName evidence="5">tRNA-uridine isomerase</fullName>
    </alternativeName>
</protein>
<dbReference type="OrthoDB" id="9802309at2"/>
<dbReference type="PANTHER" id="PTHR13767:SF2">
    <property type="entry name" value="PSEUDOURIDYLATE SYNTHASE TRUB1"/>
    <property type="match status" value="1"/>
</dbReference>
<keyword evidence="10" id="KW-1185">Reference proteome</keyword>
<reference evidence="9 10" key="3">
    <citation type="journal article" date="2019" name="Int. J. Syst. Evol. Microbiol.">
        <title>Anaerobacillus isosaccharinicus sp. nov., an alkaliphilic bacterium which degrades isosaccharinic acid.</title>
        <authorList>
            <person name="Bassil N.M."/>
            <person name="Lloyd J.R."/>
        </authorList>
    </citation>
    <scope>NUCLEOTIDE SEQUENCE [LARGE SCALE GENOMIC DNA]</scope>
    <source>
        <strain evidence="9 10">NB2006</strain>
    </source>
</reference>
<feature type="active site" description="Nucleophile" evidence="5">
    <location>
        <position position="40"/>
    </location>
</feature>
<dbReference type="Proteomes" id="UP000180175">
    <property type="component" value="Chromosome"/>
</dbReference>
<sequence length="307" mass="34151">MEFQGILPLHKPKGMTSHDCVAKLRRILRTRKIGHTGTLDPEVTGVLPICIGRATKVAQYMSDYSKTYEGEVTIGYSTTTEDFTGDVVDKKCVKSLFSRQEIEEVLQSFTGEIKQIPPMYSAVKVNGKKLYEYARAGIEVDRPERLVFIHELALLTEPKIVDGYKLKFSFRAHCSKGTYIRTLAVDIGKKLGFPAHMSALIRTASGPFTLEDCLTFEEIENAVATEGLQGKLLKLEDALSFLGKIVVDEATAAKVMNGMVLPVPKELDDNRFTVYNEEGECIAIYIKHPTKAGLMKPEKILKNDVLG</sequence>